<dbReference type="EMBL" id="DRMS01000181">
    <property type="protein sequence ID" value="HFC92070.1"/>
    <property type="molecule type" value="Genomic_DNA"/>
</dbReference>
<protein>
    <recommendedName>
        <fullName evidence="3">Glycosyl transferase family 51 domain-containing protein</fullName>
    </recommendedName>
</protein>
<reference evidence="2" key="1">
    <citation type="journal article" date="2020" name="mSystems">
        <title>Genome- and Community-Level Interaction Insights into Carbon Utilization and Element Cycling Functions of Hydrothermarchaeota in Hydrothermal Sediment.</title>
        <authorList>
            <person name="Zhou Z."/>
            <person name="Liu Y."/>
            <person name="Xu W."/>
            <person name="Pan J."/>
            <person name="Luo Z.H."/>
            <person name="Li M."/>
        </authorList>
    </citation>
    <scope>NUCLEOTIDE SEQUENCE [LARGE SCALE GENOMIC DNA]</scope>
    <source>
        <strain evidence="2">HyVt-493</strain>
    </source>
</reference>
<comment type="caution">
    <text evidence="2">The sequence shown here is derived from an EMBL/GenBank/DDBJ whole genome shotgun (WGS) entry which is preliminary data.</text>
</comment>
<keyword evidence="1" id="KW-0472">Membrane</keyword>
<sequence length="800" mass="89909">MNALKAAIWVSKIEDRRDALRLRFHTMGVKALLNHNDPENIKPQRLTLATLPDYLKEKGLSALLYIASTPVIIASWFKPKSILGGLFLILFLLISTGLLLMAVISGGMYYYLSQPVDEKKLQTYLTQHRQSLAISVYDKSNQLIGALPPLASQYSNEVGALYIKKVPPLYWELIKAPSDSALLFDQPQPSFWSLYKKIIQFKDAVYKGVNLSSPYQLNGNKQDALIVRIAKGLQGGGQNKKNLSLMDSFLNKKEALQLARNLYPYLAQNKGAEFKRWSAMHAPLLSAKDDVYGLVAIAATLFGKTPEQLNAGQQAVLATAYQQQIKLSLLFSVKPNVRQVTWKHLLKKTQIATTRYLQKAQPQILHRVLADLEGMQVAPSVIISAQWLKFIEKKQSKGLALYQHLLQRSELTLGKIKTNVYQNLQQMNASLDKNTLLTDIKISLSILQNQQLDQALETTFKTVHRFYPKLFNKKLGATIDNKGAVISIRVANEEGHIIRSYQRGLSQKRPIAGLSTLAISSLLLAQKDTPKSHYCNKSYAGIRNTSEPLRDGVTSCKSLNKKGYSFSLQQSIEQEKALPLFYALTEMHKLSATLLVKLYKNFSLSSNALVSDAPNANKLAYELSIGRVENTPRELHTIIHAITRYLYGIPYDQNPSIIDTIEMHQLVSKGDQYTIKHTSRKGTQSSKNNIEHYFNDEPTRQHMKSLFAIPTSKKNNPLKFLHSVEKKYGVDFLIVKSATSKTSSGNTKDKWLIGSVRLKQHIYSFTIMIGSDDNAGLGKNISHQQLMLPVINAIMESLHQ</sequence>
<dbReference type="AlphaFoldDB" id="A0A7V2SZ01"/>
<feature type="transmembrane region" description="Helical" evidence="1">
    <location>
        <begin position="86"/>
        <end position="112"/>
    </location>
</feature>
<name>A0A7V2SZ01_LEUMU</name>
<evidence type="ECO:0000313" key="2">
    <source>
        <dbReference type="EMBL" id="HFC92070.1"/>
    </source>
</evidence>
<gene>
    <name evidence="2" type="ORF">ENJ51_04585</name>
</gene>
<keyword evidence="1" id="KW-0812">Transmembrane</keyword>
<dbReference type="Proteomes" id="UP000885750">
    <property type="component" value="Unassembled WGS sequence"/>
</dbReference>
<evidence type="ECO:0008006" key="3">
    <source>
        <dbReference type="Google" id="ProtNLM"/>
    </source>
</evidence>
<keyword evidence="1" id="KW-1133">Transmembrane helix</keyword>
<organism evidence="2">
    <name type="scientific">Leucothrix mucor</name>
    <dbReference type="NCBI Taxonomy" id="45248"/>
    <lineage>
        <taxon>Bacteria</taxon>
        <taxon>Pseudomonadati</taxon>
        <taxon>Pseudomonadota</taxon>
        <taxon>Gammaproteobacteria</taxon>
        <taxon>Thiotrichales</taxon>
        <taxon>Thiotrichaceae</taxon>
        <taxon>Leucothrix</taxon>
    </lineage>
</organism>
<evidence type="ECO:0000256" key="1">
    <source>
        <dbReference type="SAM" id="Phobius"/>
    </source>
</evidence>
<proteinExistence type="predicted"/>
<accession>A0A7V2SZ01</accession>